<proteinExistence type="predicted"/>
<sequence>MSTTWKPVALAQDLPPLVVMPVTVDGQDLALWRSATGRLAAWADRCPHRGMRLSHGFVRGEALSCIYHGWSYGSSGTCLRIPAHPDLEPPETIRVPIHAVAEAGGLIWVALSDPQTPPPDLGTLMPLRSLTVEASAKTLAALSGLTGTEVLRGTLADVEVTVVLHPVTPKRSVLHVLTADAPPEARITVSRRIEALRRQAESEGLAA</sequence>
<dbReference type="PROSITE" id="PS51296">
    <property type="entry name" value="RIESKE"/>
    <property type="match status" value="1"/>
</dbReference>
<dbReference type="PANTHER" id="PTHR21266:SF60">
    <property type="entry name" value="3-KETOSTEROID-9-ALPHA-MONOOXYGENASE, OXYGENASE COMPONENT"/>
    <property type="match status" value="1"/>
</dbReference>
<gene>
    <name evidence="7" type="ORF">QF092_00500</name>
</gene>
<evidence type="ECO:0000259" key="6">
    <source>
        <dbReference type="PROSITE" id="PS51296"/>
    </source>
</evidence>
<dbReference type="InterPro" id="IPR015881">
    <property type="entry name" value="ARHD_Rieske_2Fe_2S"/>
</dbReference>
<dbReference type="InterPro" id="IPR036922">
    <property type="entry name" value="Rieske_2Fe-2S_sf"/>
</dbReference>
<evidence type="ECO:0000313" key="8">
    <source>
        <dbReference type="Proteomes" id="UP001230978"/>
    </source>
</evidence>
<keyword evidence="2" id="KW-0479">Metal-binding</keyword>
<dbReference type="SUPFAM" id="SSF50022">
    <property type="entry name" value="ISP domain"/>
    <property type="match status" value="1"/>
</dbReference>
<dbReference type="EMBL" id="CP124535">
    <property type="protein sequence ID" value="WGV16327.1"/>
    <property type="molecule type" value="Genomic_DNA"/>
</dbReference>
<reference evidence="7 8" key="1">
    <citation type="submission" date="2023-04" db="EMBL/GenBank/DDBJ databases">
        <title>YMD61, complete Genome.</title>
        <authorList>
            <person name="Zhang J."/>
        </authorList>
    </citation>
    <scope>NUCLEOTIDE SEQUENCE [LARGE SCALE GENOMIC DNA]</scope>
    <source>
        <strain evidence="7 8">YMD61</strain>
    </source>
</reference>
<dbReference type="Gene3D" id="2.102.10.10">
    <property type="entry name" value="Rieske [2Fe-2S] iron-sulphur domain"/>
    <property type="match status" value="1"/>
</dbReference>
<evidence type="ECO:0000256" key="1">
    <source>
        <dbReference type="ARBA" id="ARBA00022714"/>
    </source>
</evidence>
<name>A0ABY8Q6P2_9RHOB</name>
<keyword evidence="3" id="KW-0560">Oxidoreductase</keyword>
<dbReference type="PROSITE" id="PS00570">
    <property type="entry name" value="RING_HYDROXYL_ALPHA"/>
    <property type="match status" value="1"/>
</dbReference>
<evidence type="ECO:0000256" key="2">
    <source>
        <dbReference type="ARBA" id="ARBA00022723"/>
    </source>
</evidence>
<dbReference type="Pfam" id="PF00355">
    <property type="entry name" value="Rieske"/>
    <property type="match status" value="1"/>
</dbReference>
<dbReference type="InterPro" id="IPR017941">
    <property type="entry name" value="Rieske_2Fe-2S"/>
</dbReference>
<protein>
    <submittedName>
        <fullName evidence="7">Rieske (2Fe-2S) protein</fullName>
    </submittedName>
</protein>
<evidence type="ECO:0000256" key="4">
    <source>
        <dbReference type="ARBA" id="ARBA00023004"/>
    </source>
</evidence>
<feature type="domain" description="Rieske" evidence="6">
    <location>
        <begin position="5"/>
        <end position="109"/>
    </location>
</feature>
<accession>A0ABY8Q6P2</accession>
<keyword evidence="1" id="KW-0001">2Fe-2S</keyword>
<evidence type="ECO:0000313" key="7">
    <source>
        <dbReference type="EMBL" id="WGV16327.1"/>
    </source>
</evidence>
<dbReference type="InterPro" id="IPR050584">
    <property type="entry name" value="Cholesterol_7-desaturase"/>
</dbReference>
<keyword evidence="5" id="KW-0411">Iron-sulfur</keyword>
<evidence type="ECO:0000256" key="3">
    <source>
        <dbReference type="ARBA" id="ARBA00023002"/>
    </source>
</evidence>
<evidence type="ECO:0000256" key="5">
    <source>
        <dbReference type="ARBA" id="ARBA00023014"/>
    </source>
</evidence>
<keyword evidence="8" id="KW-1185">Reference proteome</keyword>
<keyword evidence="4" id="KW-0408">Iron</keyword>
<dbReference type="CDD" id="cd03469">
    <property type="entry name" value="Rieske_RO_Alpha_N"/>
    <property type="match status" value="1"/>
</dbReference>
<dbReference type="RefSeq" id="WP_281466560.1">
    <property type="nucleotide sequence ID" value="NZ_CP124535.1"/>
</dbReference>
<dbReference type="Proteomes" id="UP001230978">
    <property type="component" value="Chromosome"/>
</dbReference>
<organism evidence="7 8">
    <name type="scientific">Fuscovulum ytuae</name>
    <dbReference type="NCBI Taxonomy" id="3042299"/>
    <lineage>
        <taxon>Bacteria</taxon>
        <taxon>Pseudomonadati</taxon>
        <taxon>Pseudomonadota</taxon>
        <taxon>Alphaproteobacteria</taxon>
        <taxon>Rhodobacterales</taxon>
        <taxon>Paracoccaceae</taxon>
        <taxon>Fuscovulum</taxon>
    </lineage>
</organism>
<dbReference type="PANTHER" id="PTHR21266">
    <property type="entry name" value="IRON-SULFUR DOMAIN CONTAINING PROTEIN"/>
    <property type="match status" value="1"/>
</dbReference>